<gene>
    <name evidence="2" type="ORF">APHMUC_0511</name>
</gene>
<dbReference type="Proteomes" id="UP000033441">
    <property type="component" value="Unassembled WGS sequence"/>
</dbReference>
<reference evidence="2 3" key="1">
    <citation type="submission" date="2015-02" db="EMBL/GenBank/DDBJ databases">
        <title>Genome Sequencing of Rickettsiales.</title>
        <authorList>
            <person name="Daugherty S.C."/>
            <person name="Su Q."/>
            <person name="Abolude K."/>
            <person name="Beier-Sexton M."/>
            <person name="Carlyon J.A."/>
            <person name="Carter R."/>
            <person name="Day N.P."/>
            <person name="Dumler S.J."/>
            <person name="Dyachenko V."/>
            <person name="Godinez A."/>
            <person name="Kurtti T.J."/>
            <person name="Lichay M."/>
            <person name="Mullins K.E."/>
            <person name="Ott S."/>
            <person name="Pappas-Brown V."/>
            <person name="Paris D.H."/>
            <person name="Patel P."/>
            <person name="Richards A.L."/>
            <person name="Sadzewicz L."/>
            <person name="Sears K."/>
            <person name="Seidman D."/>
            <person name="Sengamalay N."/>
            <person name="Stenos J."/>
            <person name="Tallon L.J."/>
            <person name="Vincent G."/>
            <person name="Fraser C.M."/>
            <person name="Munderloh U."/>
            <person name="Dunning-Hotopp J.C."/>
        </authorList>
    </citation>
    <scope>NUCLEOTIDE SEQUENCE [LARGE SCALE GENOMIC DNA]</scope>
    <source>
        <strain evidence="2 3">ApMUC09</strain>
    </source>
</reference>
<accession>A0A0F3NAF8</accession>
<evidence type="ECO:0000313" key="3">
    <source>
        <dbReference type="Proteomes" id="UP000033441"/>
    </source>
</evidence>
<dbReference type="PATRIC" id="fig|1359152.3.peg.536"/>
<dbReference type="AlphaFoldDB" id="A0A0F3NAF8"/>
<feature type="compositionally biased region" description="Polar residues" evidence="1">
    <location>
        <begin position="1"/>
        <end position="12"/>
    </location>
</feature>
<proteinExistence type="predicted"/>
<organism evidence="2 3">
    <name type="scientific">Anaplasma phagocytophilum str. ApMUC09</name>
    <dbReference type="NCBI Taxonomy" id="1359152"/>
    <lineage>
        <taxon>Bacteria</taxon>
        <taxon>Pseudomonadati</taxon>
        <taxon>Pseudomonadota</taxon>
        <taxon>Alphaproteobacteria</taxon>
        <taxon>Rickettsiales</taxon>
        <taxon>Anaplasmataceae</taxon>
        <taxon>Anaplasma</taxon>
        <taxon>phagocytophilum group</taxon>
    </lineage>
</organism>
<evidence type="ECO:0000256" key="1">
    <source>
        <dbReference type="SAM" id="MobiDB-lite"/>
    </source>
</evidence>
<dbReference type="EMBL" id="LANV01000001">
    <property type="protein sequence ID" value="KJV65048.1"/>
    <property type="molecule type" value="Genomic_DNA"/>
</dbReference>
<name>A0A0F3NAF8_ANAPH</name>
<comment type="caution">
    <text evidence="2">The sequence shown here is derived from an EMBL/GenBank/DDBJ whole genome shotgun (WGS) entry which is preliminary data.</text>
</comment>
<protein>
    <submittedName>
        <fullName evidence="2">Uncharacterized protein</fullName>
    </submittedName>
</protein>
<evidence type="ECO:0000313" key="2">
    <source>
        <dbReference type="EMBL" id="KJV65048.1"/>
    </source>
</evidence>
<feature type="region of interest" description="Disordered" evidence="1">
    <location>
        <begin position="1"/>
        <end position="40"/>
    </location>
</feature>
<sequence length="40" mass="3881">MADISTASSAEGSSIRPEGDNDADSPLASAEGKAPATPCC</sequence>